<dbReference type="SUPFAM" id="SSF55248">
    <property type="entry name" value="PCD-like"/>
    <property type="match status" value="1"/>
</dbReference>
<dbReference type="GO" id="GO:0008124">
    <property type="term" value="F:4-alpha-hydroxytetrahydrobiopterin dehydratase activity"/>
    <property type="evidence" value="ECO:0007669"/>
    <property type="project" value="UniProtKB-EC"/>
</dbReference>
<feature type="region of interest" description="Disordered" evidence="5">
    <location>
        <begin position="81"/>
        <end position="138"/>
    </location>
</feature>
<comment type="similarity">
    <text evidence="2">Belongs to the pterin-4-alpha-carbinolamine dehydratase family.</text>
</comment>
<sequence length="257" mass="28807">MRAFSNHSVMRRCAHLGAAVDGPATGSQVTRFHLGRQRAWITAEAFLRHSIHAGAAPKTMVGCDSGGRDLSNANAVRRSHSSFHMIGRFQPERNKPHLRNRDAQRRNLSDDAAKPTPTRPDPFARRPNQKCDPYGQDGKPLDAARARELLLTLDAAWELDTDEVAIMRTFVHPDYLSGAAFAKEMAAVAQMNDHFPSIHLERVIVPRQKVWQVRTTIRCHTRVLEGLSHHDFFLATLIDVESCRPEISALVVPDSNR</sequence>
<evidence type="ECO:0000256" key="1">
    <source>
        <dbReference type="ARBA" id="ARBA00001554"/>
    </source>
</evidence>
<dbReference type="Gene3D" id="3.30.1360.20">
    <property type="entry name" value="Transcriptional coactivator/pterin dehydratase"/>
    <property type="match status" value="1"/>
</dbReference>
<dbReference type="EC" id="4.2.1.96" evidence="3"/>
<gene>
    <name evidence="6" type="ORF">CAUS1442_LOCUS11592</name>
</gene>
<dbReference type="InterPro" id="IPR001533">
    <property type="entry name" value="Pterin_deHydtase"/>
</dbReference>
<feature type="compositionally biased region" description="Basic and acidic residues" evidence="5">
    <location>
        <begin position="90"/>
        <end position="113"/>
    </location>
</feature>
<comment type="catalytic activity">
    <reaction evidence="1">
        <text>(4aS,6R)-4a-hydroxy-L-erythro-5,6,7,8-tetrahydrobiopterin = (6R)-L-erythro-6,7-dihydrobiopterin + H2O</text>
        <dbReference type="Rhea" id="RHEA:11920"/>
        <dbReference type="ChEBI" id="CHEBI:15377"/>
        <dbReference type="ChEBI" id="CHEBI:15642"/>
        <dbReference type="ChEBI" id="CHEBI:43120"/>
        <dbReference type="EC" id="4.2.1.96"/>
    </reaction>
</comment>
<dbReference type="InterPro" id="IPR036428">
    <property type="entry name" value="PCD_sf"/>
</dbReference>
<dbReference type="AlphaFoldDB" id="A0A7R9X0M0"/>
<reference evidence="6" key="1">
    <citation type="submission" date="2021-01" db="EMBL/GenBank/DDBJ databases">
        <authorList>
            <person name="Corre E."/>
            <person name="Pelletier E."/>
            <person name="Niang G."/>
            <person name="Scheremetjew M."/>
            <person name="Finn R."/>
            <person name="Kale V."/>
            <person name="Holt S."/>
            <person name="Cochrane G."/>
            <person name="Meng A."/>
            <person name="Brown T."/>
            <person name="Cohen L."/>
        </authorList>
    </citation>
    <scope>NUCLEOTIDE SEQUENCE</scope>
    <source>
        <strain evidence="6">CCMP3328</strain>
    </source>
</reference>
<evidence type="ECO:0000256" key="3">
    <source>
        <dbReference type="ARBA" id="ARBA00013252"/>
    </source>
</evidence>
<keyword evidence="4" id="KW-0456">Lyase</keyword>
<evidence type="ECO:0000313" key="6">
    <source>
        <dbReference type="EMBL" id="CAD8339459.1"/>
    </source>
</evidence>
<proteinExistence type="inferred from homology"/>
<organism evidence="6">
    <name type="scientific">Craspedostauros australis</name>
    <dbReference type="NCBI Taxonomy" id="1486917"/>
    <lineage>
        <taxon>Eukaryota</taxon>
        <taxon>Sar</taxon>
        <taxon>Stramenopiles</taxon>
        <taxon>Ochrophyta</taxon>
        <taxon>Bacillariophyta</taxon>
        <taxon>Bacillariophyceae</taxon>
        <taxon>Bacillariophycidae</taxon>
        <taxon>Naviculales</taxon>
        <taxon>Naviculaceae</taxon>
        <taxon>Craspedostauros</taxon>
    </lineage>
</organism>
<dbReference type="GO" id="GO:0006729">
    <property type="term" value="P:tetrahydrobiopterin biosynthetic process"/>
    <property type="evidence" value="ECO:0007669"/>
    <property type="project" value="InterPro"/>
</dbReference>
<name>A0A7R9X0M0_9STRA</name>
<dbReference type="Pfam" id="PF01329">
    <property type="entry name" value="Pterin_4a"/>
    <property type="match status" value="1"/>
</dbReference>
<evidence type="ECO:0000256" key="5">
    <source>
        <dbReference type="SAM" id="MobiDB-lite"/>
    </source>
</evidence>
<protein>
    <recommendedName>
        <fullName evidence="3">4a-hydroxytetrahydrobiopterin dehydratase</fullName>
        <ecNumber evidence="3">4.2.1.96</ecNumber>
    </recommendedName>
</protein>
<evidence type="ECO:0000256" key="2">
    <source>
        <dbReference type="ARBA" id="ARBA00006472"/>
    </source>
</evidence>
<accession>A0A7R9X0M0</accession>
<evidence type="ECO:0000256" key="4">
    <source>
        <dbReference type="ARBA" id="ARBA00023239"/>
    </source>
</evidence>
<dbReference type="EMBL" id="HBEF01018817">
    <property type="protein sequence ID" value="CAD8339459.1"/>
    <property type="molecule type" value="Transcribed_RNA"/>
</dbReference>